<dbReference type="AlphaFoldDB" id="A0A6A6VN19"/>
<sequence length="158" mass="16915">VSPSRNTMNHSIGLGFVGLAAPATATWTVPLAVYYLSLQTRVVLKRFASHTLMGDHADGNTSASDPLFVATRAQLNFLENVPIALIVALVAELNGAERSYINYALGTLFAVRIAHVEFGLTKNNAAGYGRAVGYYGSQAIIAGLSGYLAYLVKDYWMA</sequence>
<dbReference type="Proteomes" id="UP000799440">
    <property type="component" value="Unassembled WGS sequence"/>
</dbReference>
<organism evidence="6 7">
    <name type="scientific">Sporormia fimetaria CBS 119925</name>
    <dbReference type="NCBI Taxonomy" id="1340428"/>
    <lineage>
        <taxon>Eukaryota</taxon>
        <taxon>Fungi</taxon>
        <taxon>Dikarya</taxon>
        <taxon>Ascomycota</taxon>
        <taxon>Pezizomycotina</taxon>
        <taxon>Dothideomycetes</taxon>
        <taxon>Pleosporomycetidae</taxon>
        <taxon>Pleosporales</taxon>
        <taxon>Sporormiaceae</taxon>
        <taxon>Sporormia</taxon>
    </lineage>
</organism>
<feature type="transmembrane region" description="Helical" evidence="5">
    <location>
        <begin position="132"/>
        <end position="152"/>
    </location>
</feature>
<evidence type="ECO:0000256" key="2">
    <source>
        <dbReference type="ARBA" id="ARBA00022692"/>
    </source>
</evidence>
<keyword evidence="7" id="KW-1185">Reference proteome</keyword>
<keyword evidence="2 5" id="KW-0812">Transmembrane</keyword>
<evidence type="ECO:0000256" key="1">
    <source>
        <dbReference type="ARBA" id="ARBA00004370"/>
    </source>
</evidence>
<dbReference type="GO" id="GO:0016020">
    <property type="term" value="C:membrane"/>
    <property type="evidence" value="ECO:0007669"/>
    <property type="project" value="UniProtKB-SubCell"/>
</dbReference>
<dbReference type="InterPro" id="IPR023352">
    <property type="entry name" value="MAPEG-like_dom_sf"/>
</dbReference>
<evidence type="ECO:0000256" key="5">
    <source>
        <dbReference type="SAM" id="Phobius"/>
    </source>
</evidence>
<evidence type="ECO:0000256" key="4">
    <source>
        <dbReference type="ARBA" id="ARBA00023136"/>
    </source>
</evidence>
<reference evidence="6" key="1">
    <citation type="journal article" date="2020" name="Stud. Mycol.">
        <title>101 Dothideomycetes genomes: a test case for predicting lifestyles and emergence of pathogens.</title>
        <authorList>
            <person name="Haridas S."/>
            <person name="Albert R."/>
            <person name="Binder M."/>
            <person name="Bloem J."/>
            <person name="Labutti K."/>
            <person name="Salamov A."/>
            <person name="Andreopoulos B."/>
            <person name="Baker S."/>
            <person name="Barry K."/>
            <person name="Bills G."/>
            <person name="Bluhm B."/>
            <person name="Cannon C."/>
            <person name="Castanera R."/>
            <person name="Culley D."/>
            <person name="Daum C."/>
            <person name="Ezra D."/>
            <person name="Gonzalez J."/>
            <person name="Henrissat B."/>
            <person name="Kuo A."/>
            <person name="Liang C."/>
            <person name="Lipzen A."/>
            <person name="Lutzoni F."/>
            <person name="Magnuson J."/>
            <person name="Mondo S."/>
            <person name="Nolan M."/>
            <person name="Ohm R."/>
            <person name="Pangilinan J."/>
            <person name="Park H.-J."/>
            <person name="Ramirez L."/>
            <person name="Alfaro M."/>
            <person name="Sun H."/>
            <person name="Tritt A."/>
            <person name="Yoshinaga Y."/>
            <person name="Zwiers L.-H."/>
            <person name="Turgeon B."/>
            <person name="Goodwin S."/>
            <person name="Spatafora J."/>
            <person name="Crous P."/>
            <person name="Grigoriev I."/>
        </authorList>
    </citation>
    <scope>NUCLEOTIDE SEQUENCE</scope>
    <source>
        <strain evidence="6">CBS 119925</strain>
    </source>
</reference>
<protein>
    <recommendedName>
        <fullName evidence="8">Membrane-associated proteins in eicosanoid and glutathione metabolism</fullName>
    </recommendedName>
</protein>
<name>A0A6A6VN19_9PLEO</name>
<accession>A0A6A6VN19</accession>
<gene>
    <name evidence="6" type="ORF">M011DRAFT_393910</name>
</gene>
<dbReference type="PANTHER" id="PTHR35814">
    <property type="match status" value="1"/>
</dbReference>
<keyword evidence="4 5" id="KW-0472">Membrane</keyword>
<dbReference type="Gene3D" id="1.20.120.550">
    <property type="entry name" value="Membrane associated eicosanoid/glutathione metabolism-like domain"/>
    <property type="match status" value="1"/>
</dbReference>
<evidence type="ECO:0000313" key="6">
    <source>
        <dbReference type="EMBL" id="KAF2752012.1"/>
    </source>
</evidence>
<dbReference type="SUPFAM" id="SSF161084">
    <property type="entry name" value="MAPEG domain-like"/>
    <property type="match status" value="1"/>
</dbReference>
<keyword evidence="3 5" id="KW-1133">Transmembrane helix</keyword>
<proteinExistence type="predicted"/>
<feature type="transmembrane region" description="Helical" evidence="5">
    <location>
        <begin position="12"/>
        <end position="36"/>
    </location>
</feature>
<evidence type="ECO:0000313" key="7">
    <source>
        <dbReference type="Proteomes" id="UP000799440"/>
    </source>
</evidence>
<dbReference type="InterPro" id="IPR001129">
    <property type="entry name" value="Membr-assoc_MAPEG"/>
</dbReference>
<dbReference type="Pfam" id="PF01124">
    <property type="entry name" value="MAPEG"/>
    <property type="match status" value="1"/>
</dbReference>
<dbReference type="PANTHER" id="PTHR35814:SF1">
    <property type="entry name" value="GLUTATHIONE S-TRANSFERASE-RELATED"/>
    <property type="match status" value="1"/>
</dbReference>
<evidence type="ECO:0008006" key="8">
    <source>
        <dbReference type="Google" id="ProtNLM"/>
    </source>
</evidence>
<dbReference type="OrthoDB" id="19091at2759"/>
<dbReference type="EMBL" id="MU006561">
    <property type="protein sequence ID" value="KAF2752012.1"/>
    <property type="molecule type" value="Genomic_DNA"/>
</dbReference>
<evidence type="ECO:0000256" key="3">
    <source>
        <dbReference type="ARBA" id="ARBA00022989"/>
    </source>
</evidence>
<comment type="subcellular location">
    <subcellularLocation>
        <location evidence="1">Membrane</location>
    </subcellularLocation>
</comment>
<feature type="non-terminal residue" evidence="6">
    <location>
        <position position="1"/>
    </location>
</feature>